<evidence type="ECO:0000256" key="7">
    <source>
        <dbReference type="ARBA" id="ARBA00023224"/>
    </source>
</evidence>
<dbReference type="AlphaFoldDB" id="A0A4R3KBV8"/>
<dbReference type="CDD" id="cd12912">
    <property type="entry name" value="PDC2_MCP_like"/>
    <property type="match status" value="1"/>
</dbReference>
<gene>
    <name evidence="14" type="ORF">EDC37_10445</name>
</gene>
<feature type="region of interest" description="Disordered" evidence="10">
    <location>
        <begin position="625"/>
        <end position="652"/>
    </location>
</feature>
<reference evidence="14 15" key="1">
    <citation type="submission" date="2019-03" db="EMBL/GenBank/DDBJ databases">
        <title>Genomic Encyclopedia of Type Strains, Phase IV (KMG-IV): sequencing the most valuable type-strain genomes for metagenomic binning, comparative biology and taxonomic classification.</title>
        <authorList>
            <person name="Goeker M."/>
        </authorList>
    </citation>
    <scope>NUCLEOTIDE SEQUENCE [LARGE SCALE GENOMIC DNA]</scope>
    <source>
        <strain evidence="14 15">DSM 20467</strain>
    </source>
</reference>
<keyword evidence="15" id="KW-1185">Reference proteome</keyword>
<evidence type="ECO:0000256" key="2">
    <source>
        <dbReference type="ARBA" id="ARBA00022475"/>
    </source>
</evidence>
<proteinExistence type="inferred from homology"/>
<dbReference type="Pfam" id="PF00015">
    <property type="entry name" value="MCPsignal"/>
    <property type="match status" value="1"/>
</dbReference>
<comment type="caution">
    <text evidence="14">The sequence shown here is derived from an EMBL/GenBank/DDBJ whole genome shotgun (WGS) entry which is preliminary data.</text>
</comment>
<keyword evidence="7 9" id="KW-0807">Transducer</keyword>
<evidence type="ECO:0000256" key="5">
    <source>
        <dbReference type="ARBA" id="ARBA00022989"/>
    </source>
</evidence>
<organism evidence="14 15">
    <name type="scientific">Pectinatus cerevisiiphilus</name>
    <dbReference type="NCBI Taxonomy" id="86956"/>
    <lineage>
        <taxon>Bacteria</taxon>
        <taxon>Bacillati</taxon>
        <taxon>Bacillota</taxon>
        <taxon>Negativicutes</taxon>
        <taxon>Selenomonadales</taxon>
        <taxon>Selenomonadaceae</taxon>
        <taxon>Pectinatus</taxon>
    </lineage>
</organism>
<evidence type="ECO:0000256" key="6">
    <source>
        <dbReference type="ARBA" id="ARBA00023136"/>
    </source>
</evidence>
<evidence type="ECO:0000259" key="13">
    <source>
        <dbReference type="PROSITE" id="PS50885"/>
    </source>
</evidence>
<protein>
    <submittedName>
        <fullName evidence="14">Methyl-accepting chemotaxis sensory transducer with Cache sensor</fullName>
    </submittedName>
</protein>
<dbReference type="CDD" id="cd18773">
    <property type="entry name" value="PDC1_HK_sensor"/>
    <property type="match status" value="1"/>
</dbReference>
<evidence type="ECO:0000256" key="4">
    <source>
        <dbReference type="ARBA" id="ARBA00022692"/>
    </source>
</evidence>
<dbReference type="InterPro" id="IPR033479">
    <property type="entry name" value="dCache_1"/>
</dbReference>
<dbReference type="PANTHER" id="PTHR32089:SF112">
    <property type="entry name" value="LYSOZYME-LIKE PROTEIN-RELATED"/>
    <property type="match status" value="1"/>
</dbReference>
<evidence type="ECO:0000313" key="14">
    <source>
        <dbReference type="EMBL" id="TCS80443.1"/>
    </source>
</evidence>
<feature type="compositionally biased region" description="Polar residues" evidence="10">
    <location>
        <begin position="642"/>
        <end position="652"/>
    </location>
</feature>
<evidence type="ECO:0000313" key="15">
    <source>
        <dbReference type="Proteomes" id="UP000295188"/>
    </source>
</evidence>
<feature type="domain" description="Methyl-accepting transducer" evidence="12">
    <location>
        <begin position="392"/>
        <end position="663"/>
    </location>
</feature>
<dbReference type="GO" id="GO:0005886">
    <property type="term" value="C:plasma membrane"/>
    <property type="evidence" value="ECO:0007669"/>
    <property type="project" value="UniProtKB-SubCell"/>
</dbReference>
<dbReference type="GO" id="GO:0007165">
    <property type="term" value="P:signal transduction"/>
    <property type="evidence" value="ECO:0007669"/>
    <property type="project" value="UniProtKB-KW"/>
</dbReference>
<evidence type="ECO:0000256" key="3">
    <source>
        <dbReference type="ARBA" id="ARBA00022500"/>
    </source>
</evidence>
<feature type="domain" description="HAMP" evidence="13">
    <location>
        <begin position="320"/>
        <end position="373"/>
    </location>
</feature>
<dbReference type="EMBL" id="SMAA01000004">
    <property type="protein sequence ID" value="TCS80443.1"/>
    <property type="molecule type" value="Genomic_DNA"/>
</dbReference>
<dbReference type="CDD" id="cd06225">
    <property type="entry name" value="HAMP"/>
    <property type="match status" value="1"/>
</dbReference>
<feature type="compositionally biased region" description="Basic and acidic residues" evidence="10">
    <location>
        <begin position="626"/>
        <end position="636"/>
    </location>
</feature>
<dbReference type="GO" id="GO:0006935">
    <property type="term" value="P:chemotaxis"/>
    <property type="evidence" value="ECO:0007669"/>
    <property type="project" value="UniProtKB-KW"/>
</dbReference>
<dbReference type="Pfam" id="PF00672">
    <property type="entry name" value="HAMP"/>
    <property type="match status" value="1"/>
</dbReference>
<sequence>MSKLKLKSQSVKTKLLIFVLPIIIIGLIILSVIAYKYMGNVLQETLLDNATKQTADVSQNIDAWLDARLLETELTASNPVSRHIADDPGAARQNNIYRLQLLQKRYPGVYDSVSWGNFDGSGVLWGQASDGPKEMYNQEKAWYKDAMSGNKDYFISSPVISQATGKIIFNAISLIKDDSNKNVGMVLAAIYVDAVSKKVEDFKLGQQGYSILVANDGTYINSPDKDLIMKKKITDGDDKELSGLGQKMLTGEAGMYRFTDSSGANKIAFYEPVPTAGWSMAAVADENEFFAPARQALKIMAGISIIIILLVSLCVLWAIRRLLKPLLPMLDEVDALSQGDFGKRAAQIHTDDEIGALAKALYYMRDKVRNVLVSVCESTETLAASVEQINATTEQSVQASDQVAKSVSDIAVSATSQLKTLKNVEQSAVNLAERIHHISGRADGAVVKGKEAEKAVNAGKSEIDEAVSEIRHIEKITEKSAVDVNSLGERSKEIGSIVDTISAIAAQTNLLALNAAIEAARAGEQGKGFAVVAEEVRKLAESSQAAAQQIADIVKVIQADTDTAVASIQNGRDQVKIGTEKIVSTEKTFENIAGFIQAVSAQIQDISTAISEMDEHSKMIVKHTHTLRDDSEKTSEAAENVSAASQEQSASMNEIANASKSLAQMAENLQTQVQKFKV</sequence>
<evidence type="ECO:0000256" key="10">
    <source>
        <dbReference type="SAM" id="MobiDB-lite"/>
    </source>
</evidence>
<dbReference type="InterPro" id="IPR004089">
    <property type="entry name" value="MCPsignal_dom"/>
</dbReference>
<dbReference type="PANTHER" id="PTHR32089">
    <property type="entry name" value="METHYL-ACCEPTING CHEMOTAXIS PROTEIN MCPB"/>
    <property type="match status" value="1"/>
</dbReference>
<name>A0A4R3KBV8_9FIRM</name>
<dbReference type="SMART" id="SM00283">
    <property type="entry name" value="MA"/>
    <property type="match status" value="1"/>
</dbReference>
<dbReference type="PROSITE" id="PS50111">
    <property type="entry name" value="CHEMOTAXIS_TRANSDUC_2"/>
    <property type="match status" value="1"/>
</dbReference>
<dbReference type="Gene3D" id="3.30.450.20">
    <property type="entry name" value="PAS domain"/>
    <property type="match status" value="1"/>
</dbReference>
<dbReference type="SUPFAM" id="SSF58104">
    <property type="entry name" value="Methyl-accepting chemotaxis protein (MCP) signaling domain"/>
    <property type="match status" value="1"/>
</dbReference>
<comment type="similarity">
    <text evidence="8">Belongs to the methyl-accepting chemotaxis (MCP) protein family.</text>
</comment>
<dbReference type="CDD" id="cd11386">
    <property type="entry name" value="MCP_signal"/>
    <property type="match status" value="1"/>
</dbReference>
<keyword evidence="3" id="KW-0145">Chemotaxis</keyword>
<dbReference type="Pfam" id="PF02743">
    <property type="entry name" value="dCache_1"/>
    <property type="match status" value="1"/>
</dbReference>
<dbReference type="SMART" id="SM00304">
    <property type="entry name" value="HAMP"/>
    <property type="match status" value="2"/>
</dbReference>
<evidence type="ECO:0000256" key="11">
    <source>
        <dbReference type="SAM" id="Phobius"/>
    </source>
</evidence>
<dbReference type="Gene3D" id="1.10.287.950">
    <property type="entry name" value="Methyl-accepting chemotaxis protein"/>
    <property type="match status" value="1"/>
</dbReference>
<dbReference type="InterPro" id="IPR003660">
    <property type="entry name" value="HAMP_dom"/>
</dbReference>
<dbReference type="Proteomes" id="UP000295188">
    <property type="component" value="Unassembled WGS sequence"/>
</dbReference>
<dbReference type="PROSITE" id="PS50885">
    <property type="entry name" value="HAMP"/>
    <property type="match status" value="1"/>
</dbReference>
<keyword evidence="2" id="KW-1003">Cell membrane</keyword>
<evidence type="ECO:0000256" key="1">
    <source>
        <dbReference type="ARBA" id="ARBA00004651"/>
    </source>
</evidence>
<evidence type="ECO:0000256" key="9">
    <source>
        <dbReference type="PROSITE-ProRule" id="PRU00284"/>
    </source>
</evidence>
<comment type="subcellular location">
    <subcellularLocation>
        <location evidence="1">Cell membrane</location>
        <topology evidence="1">Multi-pass membrane protein</topology>
    </subcellularLocation>
</comment>
<evidence type="ECO:0000256" key="8">
    <source>
        <dbReference type="ARBA" id="ARBA00029447"/>
    </source>
</evidence>
<evidence type="ECO:0000259" key="12">
    <source>
        <dbReference type="PROSITE" id="PS50111"/>
    </source>
</evidence>
<keyword evidence="4 11" id="KW-0812">Transmembrane</keyword>
<dbReference type="Gene3D" id="6.10.340.10">
    <property type="match status" value="1"/>
</dbReference>
<feature type="transmembrane region" description="Helical" evidence="11">
    <location>
        <begin position="299"/>
        <end position="319"/>
    </location>
</feature>
<keyword evidence="6 11" id="KW-0472">Membrane</keyword>
<accession>A0A4R3KBV8</accession>
<keyword evidence="5 11" id="KW-1133">Transmembrane helix</keyword>
<dbReference type="OrthoDB" id="136416at2"/>
<feature type="transmembrane region" description="Helical" evidence="11">
    <location>
        <begin position="15"/>
        <end position="38"/>
    </location>
</feature>